<evidence type="ECO:0000256" key="1">
    <source>
        <dbReference type="SAM" id="MobiDB-lite"/>
    </source>
</evidence>
<evidence type="ECO:0000313" key="3">
    <source>
        <dbReference type="Proteomes" id="UP000887159"/>
    </source>
</evidence>
<organism evidence="2 3">
    <name type="scientific">Trichonephila clavipes</name>
    <name type="common">Golden silk orbweaver</name>
    <name type="synonym">Nephila clavipes</name>
    <dbReference type="NCBI Taxonomy" id="2585209"/>
    <lineage>
        <taxon>Eukaryota</taxon>
        <taxon>Metazoa</taxon>
        <taxon>Ecdysozoa</taxon>
        <taxon>Arthropoda</taxon>
        <taxon>Chelicerata</taxon>
        <taxon>Arachnida</taxon>
        <taxon>Araneae</taxon>
        <taxon>Araneomorphae</taxon>
        <taxon>Entelegynae</taxon>
        <taxon>Araneoidea</taxon>
        <taxon>Nephilidae</taxon>
        <taxon>Trichonephila</taxon>
    </lineage>
</organism>
<protein>
    <submittedName>
        <fullName evidence="2">SYCP2_SLD domain-containing protein</fullName>
    </submittedName>
</protein>
<feature type="compositionally biased region" description="Polar residues" evidence="1">
    <location>
        <begin position="137"/>
        <end position="152"/>
    </location>
</feature>
<dbReference type="Proteomes" id="UP000887159">
    <property type="component" value="Unassembled WGS sequence"/>
</dbReference>
<evidence type="ECO:0000313" key="2">
    <source>
        <dbReference type="EMBL" id="GFY09041.1"/>
    </source>
</evidence>
<gene>
    <name evidence="2" type="primary">AVEN_119137_1</name>
    <name evidence="2" type="ORF">TNCV_4662321</name>
</gene>
<dbReference type="EMBL" id="BMAU01021284">
    <property type="protein sequence ID" value="GFY09041.1"/>
    <property type="molecule type" value="Genomic_DNA"/>
</dbReference>
<feature type="region of interest" description="Disordered" evidence="1">
    <location>
        <begin position="129"/>
        <end position="152"/>
    </location>
</feature>
<comment type="caution">
    <text evidence="2">The sequence shown here is derived from an EMBL/GenBank/DDBJ whole genome shotgun (WGS) entry which is preliminary data.</text>
</comment>
<proteinExistence type="predicted"/>
<dbReference type="AlphaFoldDB" id="A0A8X6S9L8"/>
<name>A0A8X6S9L8_TRICX</name>
<reference evidence="2" key="1">
    <citation type="submission" date="2020-08" db="EMBL/GenBank/DDBJ databases">
        <title>Multicomponent nature underlies the extraordinary mechanical properties of spider dragline silk.</title>
        <authorList>
            <person name="Kono N."/>
            <person name="Nakamura H."/>
            <person name="Mori M."/>
            <person name="Yoshida Y."/>
            <person name="Ohtoshi R."/>
            <person name="Malay A.D."/>
            <person name="Moran D.A.P."/>
            <person name="Tomita M."/>
            <person name="Numata K."/>
            <person name="Arakawa K."/>
        </authorList>
    </citation>
    <scope>NUCLEOTIDE SEQUENCE</scope>
</reference>
<sequence length="152" mass="16917">MWYHLQFEFLPQTHYDVPQPYSEYGRCSSLSVGPSGLPEPGLLGAIPSLDPYSQQSCTVDTFLSSLCNISRKENPPSRSSITRRHSNSNILKNNLTSRARLCLLLPVGTLKTGPRACPFLDKSIRNVGERDSRKPFSPTSSGSNTIRFWSPT</sequence>
<accession>A0A8X6S9L8</accession>
<keyword evidence="3" id="KW-1185">Reference proteome</keyword>